<organism evidence="1 2">
    <name type="scientific">Aliibacillus thermotolerans</name>
    <dbReference type="NCBI Taxonomy" id="1834418"/>
    <lineage>
        <taxon>Bacteria</taxon>
        <taxon>Bacillati</taxon>
        <taxon>Bacillota</taxon>
        <taxon>Bacilli</taxon>
        <taxon>Bacillales</taxon>
        <taxon>Bacillaceae</taxon>
        <taxon>Aliibacillus</taxon>
    </lineage>
</organism>
<accession>A0ABW0U3K8</accession>
<dbReference type="Pfam" id="PF08838">
    <property type="entry name" value="DUF1811"/>
    <property type="match status" value="1"/>
</dbReference>
<proteinExistence type="predicted"/>
<dbReference type="SUPFAM" id="SSF101697">
    <property type="entry name" value="Hypothetical protein YfhH"/>
    <property type="match status" value="1"/>
</dbReference>
<gene>
    <name evidence="1" type="ORF">ACFPTR_01220</name>
</gene>
<keyword evidence="2" id="KW-1185">Reference proteome</keyword>
<name>A0ABW0U3K8_9BACI</name>
<dbReference type="Proteomes" id="UP001596143">
    <property type="component" value="Unassembled WGS sequence"/>
</dbReference>
<dbReference type="Gene3D" id="1.10.287.880">
    <property type="entry name" value="Hypothetical protein YfhH domain"/>
    <property type="match status" value="1"/>
</dbReference>
<dbReference type="Gene3D" id="2.30.30.340">
    <property type="entry name" value="Hypothetical protein YfhH like domains"/>
    <property type="match status" value="1"/>
</dbReference>
<dbReference type="InterPro" id="IPR036289">
    <property type="entry name" value="YfhH"/>
</dbReference>
<comment type="caution">
    <text evidence="1">The sequence shown here is derived from an EMBL/GenBank/DDBJ whole genome shotgun (WGS) entry which is preliminary data.</text>
</comment>
<reference evidence="2" key="1">
    <citation type="journal article" date="2019" name="Int. J. Syst. Evol. Microbiol.">
        <title>The Global Catalogue of Microorganisms (GCM) 10K type strain sequencing project: providing services to taxonomists for standard genome sequencing and annotation.</title>
        <authorList>
            <consortium name="The Broad Institute Genomics Platform"/>
            <consortium name="The Broad Institute Genome Sequencing Center for Infectious Disease"/>
            <person name="Wu L."/>
            <person name="Ma J."/>
        </authorList>
    </citation>
    <scope>NUCLEOTIDE SEQUENCE [LARGE SCALE GENOMIC DNA]</scope>
    <source>
        <strain evidence="2">CGMCC 1.15790</strain>
    </source>
</reference>
<sequence>MEKRYSQMTEQELMEEIRYLNEKAKKAEQMGMPNEMAVYERKRVMAESYLLDPDDFMSGQRYRIKHDGGTFFVKYLNGVFAWGYRDDSEEKEAIPIALLELYDY</sequence>
<evidence type="ECO:0000313" key="1">
    <source>
        <dbReference type="EMBL" id="MFC5627518.1"/>
    </source>
</evidence>
<dbReference type="InterPro" id="IPR014938">
    <property type="entry name" value="YfhH-like"/>
</dbReference>
<dbReference type="EMBL" id="JBHSPF010000005">
    <property type="protein sequence ID" value="MFC5627518.1"/>
    <property type="molecule type" value="Genomic_DNA"/>
</dbReference>
<evidence type="ECO:0000313" key="2">
    <source>
        <dbReference type="Proteomes" id="UP001596143"/>
    </source>
</evidence>
<protein>
    <submittedName>
        <fullName evidence="1">YfhH family protein</fullName>
    </submittedName>
</protein>
<dbReference type="RefSeq" id="WP_270897293.1">
    <property type="nucleotide sequence ID" value="NZ_JBHSPF010000005.1"/>
</dbReference>